<name>A0A380TTA5_9PAST</name>
<sequence>MKIFITGATGFIGKALVNKWLADKHEITVLSRNSQQAKATFHQAVSAVENLDVFSHFNQFDAVVSLAGEPIFDRRWTVQQKEKLWQSRIDLTQKLTALINQSRTPPRVFISASATGFYGNGYEQVLTENSPNSQSFTGQLCAQWEKIAQQANTRVCLLRTGMPFELSGGAFARILPFYRYGLGGKLGNGRQFMTWIALSDMINAIDFLFKNAQCDGPFNICSPNPIRNMEFNRILGSHLNRPHFMTMPALLLKVILGERACLLLDSQKVKPQKLIEMGFKFEFEYFEDWLQSVTL</sequence>
<dbReference type="Pfam" id="PF01370">
    <property type="entry name" value="Epimerase"/>
    <property type="match status" value="1"/>
</dbReference>
<dbReference type="AlphaFoldDB" id="A0A380TTA5"/>
<dbReference type="InterPro" id="IPR010099">
    <property type="entry name" value="SDR39U1"/>
</dbReference>
<organism evidence="4 5">
    <name type="scientific">[Actinobacillus] rossii</name>
    <dbReference type="NCBI Taxonomy" id="123820"/>
    <lineage>
        <taxon>Bacteria</taxon>
        <taxon>Pseudomonadati</taxon>
        <taxon>Pseudomonadota</taxon>
        <taxon>Gammaproteobacteria</taxon>
        <taxon>Pasteurellales</taxon>
        <taxon>Pasteurellaceae</taxon>
    </lineage>
</organism>
<evidence type="ECO:0000256" key="1">
    <source>
        <dbReference type="ARBA" id="ARBA00009353"/>
    </source>
</evidence>
<protein>
    <submittedName>
        <fullName evidence="4">Epimerase family protein SA0724</fullName>
    </submittedName>
</protein>
<evidence type="ECO:0000313" key="4">
    <source>
        <dbReference type="EMBL" id="SUT91674.1"/>
    </source>
</evidence>
<dbReference type="OrthoDB" id="9801773at2"/>
<feature type="domain" description="DUF1731" evidence="3">
    <location>
        <begin position="247"/>
        <end position="291"/>
    </location>
</feature>
<dbReference type="InterPro" id="IPR013549">
    <property type="entry name" value="DUF1731"/>
</dbReference>
<dbReference type="InterPro" id="IPR001509">
    <property type="entry name" value="Epimerase_deHydtase"/>
</dbReference>
<evidence type="ECO:0000259" key="3">
    <source>
        <dbReference type="Pfam" id="PF08338"/>
    </source>
</evidence>
<gene>
    <name evidence="4" type="ORF">NCTC10801_01510</name>
</gene>
<evidence type="ECO:0000313" key="5">
    <source>
        <dbReference type="Proteomes" id="UP000254649"/>
    </source>
</evidence>
<dbReference type="Gene3D" id="3.40.50.720">
    <property type="entry name" value="NAD(P)-binding Rossmann-like Domain"/>
    <property type="match status" value="1"/>
</dbReference>
<comment type="similarity">
    <text evidence="1">Belongs to the NAD(P)-dependent epimerase/dehydratase family. SDR39U1 subfamily.</text>
</comment>
<evidence type="ECO:0000259" key="2">
    <source>
        <dbReference type="Pfam" id="PF01370"/>
    </source>
</evidence>
<dbReference type="EMBL" id="UFRQ01000003">
    <property type="protein sequence ID" value="SUT91674.1"/>
    <property type="molecule type" value="Genomic_DNA"/>
</dbReference>
<feature type="domain" description="NAD-dependent epimerase/dehydratase" evidence="2">
    <location>
        <begin position="3"/>
        <end position="221"/>
    </location>
</feature>
<accession>A0A380TTA5</accession>
<dbReference type="PANTHER" id="PTHR11092">
    <property type="entry name" value="SUGAR NUCLEOTIDE EPIMERASE RELATED"/>
    <property type="match status" value="1"/>
</dbReference>
<dbReference type="SUPFAM" id="SSF51735">
    <property type="entry name" value="NAD(P)-binding Rossmann-fold domains"/>
    <property type="match status" value="1"/>
</dbReference>
<proteinExistence type="inferred from homology"/>
<dbReference type="PANTHER" id="PTHR11092:SF0">
    <property type="entry name" value="EPIMERASE FAMILY PROTEIN SDR39U1"/>
    <property type="match status" value="1"/>
</dbReference>
<dbReference type="Pfam" id="PF08338">
    <property type="entry name" value="DUF1731"/>
    <property type="match status" value="1"/>
</dbReference>
<dbReference type="Proteomes" id="UP000254649">
    <property type="component" value="Unassembled WGS sequence"/>
</dbReference>
<reference evidence="4 5" key="1">
    <citation type="submission" date="2018-06" db="EMBL/GenBank/DDBJ databases">
        <authorList>
            <consortium name="Pathogen Informatics"/>
            <person name="Doyle S."/>
        </authorList>
    </citation>
    <scope>NUCLEOTIDE SEQUENCE [LARGE SCALE GENOMIC DNA]</scope>
    <source>
        <strain evidence="4 5">NCTC10801</strain>
    </source>
</reference>
<keyword evidence="5" id="KW-1185">Reference proteome</keyword>
<dbReference type="NCBIfam" id="TIGR01777">
    <property type="entry name" value="yfcH"/>
    <property type="match status" value="1"/>
</dbReference>
<dbReference type="InterPro" id="IPR036291">
    <property type="entry name" value="NAD(P)-bd_dom_sf"/>
</dbReference>